<feature type="region of interest" description="Disordered" evidence="1">
    <location>
        <begin position="41"/>
        <end position="63"/>
    </location>
</feature>
<dbReference type="Proteomes" id="UP000486602">
    <property type="component" value="Unassembled WGS sequence"/>
</dbReference>
<sequence length="63" mass="7211">MKTSTLKRHLIEIAEKLTPESTIEDIYAHLSLLTDIDESERQEKAGETLTQNQVQEASAKWLK</sequence>
<gene>
    <name evidence="2" type="ORF">G3O08_15550</name>
</gene>
<comment type="caution">
    <text evidence="2">The sequence shown here is derived from an EMBL/GenBank/DDBJ whole genome shotgun (WGS) entry which is preliminary data.</text>
</comment>
<evidence type="ECO:0000313" key="2">
    <source>
        <dbReference type="EMBL" id="NEN24915.1"/>
    </source>
</evidence>
<evidence type="ECO:0000313" key="3">
    <source>
        <dbReference type="Proteomes" id="UP000486602"/>
    </source>
</evidence>
<evidence type="ECO:0000256" key="1">
    <source>
        <dbReference type="SAM" id="MobiDB-lite"/>
    </source>
</evidence>
<dbReference type="AlphaFoldDB" id="A0A7K3WWC8"/>
<reference evidence="2 3" key="1">
    <citation type="submission" date="2020-02" db="EMBL/GenBank/DDBJ databases">
        <title>Out from the shadows clarifying the taxonomy of the family Cryomorphaceae and related taxa by utilizing the GTDB taxonomic framework.</title>
        <authorList>
            <person name="Bowman J.P."/>
        </authorList>
    </citation>
    <scope>NUCLEOTIDE SEQUENCE [LARGE SCALE GENOMIC DNA]</scope>
    <source>
        <strain evidence="2 3">QSSC 1-22</strain>
    </source>
</reference>
<keyword evidence="3" id="KW-1185">Reference proteome</keyword>
<organism evidence="2 3">
    <name type="scientific">Cryomorpha ignava</name>
    <dbReference type="NCBI Taxonomy" id="101383"/>
    <lineage>
        <taxon>Bacteria</taxon>
        <taxon>Pseudomonadati</taxon>
        <taxon>Bacteroidota</taxon>
        <taxon>Flavobacteriia</taxon>
        <taxon>Flavobacteriales</taxon>
        <taxon>Cryomorphaceae</taxon>
        <taxon>Cryomorpha</taxon>
    </lineage>
</organism>
<name>A0A7K3WWC8_9FLAO</name>
<protein>
    <submittedName>
        <fullName evidence="2">Uncharacterized protein</fullName>
    </submittedName>
</protein>
<dbReference type="RefSeq" id="WP_163286306.1">
    <property type="nucleotide sequence ID" value="NZ_JAAGVY010000035.1"/>
</dbReference>
<proteinExistence type="predicted"/>
<accession>A0A7K3WWC8</accession>
<dbReference type="EMBL" id="JAAGVY010000035">
    <property type="protein sequence ID" value="NEN24915.1"/>
    <property type="molecule type" value="Genomic_DNA"/>
</dbReference>